<evidence type="ECO:0000256" key="1">
    <source>
        <dbReference type="ARBA" id="ARBA00004571"/>
    </source>
</evidence>
<reference evidence="12 13" key="1">
    <citation type="submission" date="2018-06" db="EMBL/GenBank/DDBJ databases">
        <title>Genomic Encyclopedia of Archaeal and Bacterial Type Strains, Phase II (KMG-II): from individual species to whole genera.</title>
        <authorList>
            <person name="Goeker M."/>
        </authorList>
    </citation>
    <scope>NUCLEOTIDE SEQUENCE [LARGE SCALE GENOMIC DNA]</scope>
    <source>
        <strain evidence="12 13">DSM 23241</strain>
    </source>
</reference>
<dbReference type="InterPro" id="IPR008969">
    <property type="entry name" value="CarboxyPept-like_regulatory"/>
</dbReference>
<accession>A0A2W7SFG1</accession>
<dbReference type="InterPro" id="IPR012910">
    <property type="entry name" value="Plug_dom"/>
</dbReference>
<evidence type="ECO:0000256" key="2">
    <source>
        <dbReference type="ARBA" id="ARBA00022448"/>
    </source>
</evidence>
<dbReference type="GO" id="GO:0015344">
    <property type="term" value="F:siderophore uptake transmembrane transporter activity"/>
    <property type="evidence" value="ECO:0007669"/>
    <property type="project" value="TreeGrafter"/>
</dbReference>
<evidence type="ECO:0000259" key="11">
    <source>
        <dbReference type="Pfam" id="PF14905"/>
    </source>
</evidence>
<dbReference type="Pfam" id="PF14905">
    <property type="entry name" value="OMP_b-brl_3"/>
    <property type="match status" value="1"/>
</dbReference>
<feature type="domain" description="Outer membrane protein beta-barrel" evidence="11">
    <location>
        <begin position="389"/>
        <end position="804"/>
    </location>
</feature>
<dbReference type="PANTHER" id="PTHR30069:SF29">
    <property type="entry name" value="HEMOGLOBIN AND HEMOGLOBIN-HAPTOGLOBIN-BINDING PROTEIN 1-RELATED"/>
    <property type="match status" value="1"/>
</dbReference>
<dbReference type="Pfam" id="PF07715">
    <property type="entry name" value="Plug"/>
    <property type="match status" value="1"/>
</dbReference>
<gene>
    <name evidence="12" type="ORF">LX80_00413</name>
</gene>
<protein>
    <submittedName>
        <fullName evidence="12">Outer membrane receptor protein involved in Fe transport</fullName>
    </submittedName>
</protein>
<dbReference type="EMBL" id="QKZV01000001">
    <property type="protein sequence ID" value="PZX65919.1"/>
    <property type="molecule type" value="Genomic_DNA"/>
</dbReference>
<feature type="region of interest" description="Disordered" evidence="8">
    <location>
        <begin position="812"/>
        <end position="831"/>
    </location>
</feature>
<comment type="caution">
    <text evidence="12">The sequence shown here is derived from an EMBL/GenBank/DDBJ whole genome shotgun (WGS) entry which is preliminary data.</text>
</comment>
<dbReference type="InterPro" id="IPR037066">
    <property type="entry name" value="Plug_dom_sf"/>
</dbReference>
<comment type="subcellular location">
    <subcellularLocation>
        <location evidence="1">Cell outer membrane</location>
        <topology evidence="1">Multi-pass membrane protein</topology>
    </subcellularLocation>
</comment>
<keyword evidence="12" id="KW-0675">Receptor</keyword>
<organism evidence="12 13">
    <name type="scientific">Hydrotalea sandarakina</name>
    <dbReference type="NCBI Taxonomy" id="1004304"/>
    <lineage>
        <taxon>Bacteria</taxon>
        <taxon>Pseudomonadati</taxon>
        <taxon>Bacteroidota</taxon>
        <taxon>Chitinophagia</taxon>
        <taxon>Chitinophagales</taxon>
        <taxon>Chitinophagaceae</taxon>
        <taxon>Hydrotalea</taxon>
    </lineage>
</organism>
<dbReference type="InterPro" id="IPR039426">
    <property type="entry name" value="TonB-dep_rcpt-like"/>
</dbReference>
<dbReference type="GO" id="GO:0044718">
    <property type="term" value="P:siderophore transmembrane transport"/>
    <property type="evidence" value="ECO:0007669"/>
    <property type="project" value="TreeGrafter"/>
</dbReference>
<keyword evidence="5 9" id="KW-0732">Signal</keyword>
<evidence type="ECO:0000256" key="5">
    <source>
        <dbReference type="ARBA" id="ARBA00022729"/>
    </source>
</evidence>
<dbReference type="GO" id="GO:0009279">
    <property type="term" value="C:cell outer membrane"/>
    <property type="evidence" value="ECO:0007669"/>
    <property type="project" value="UniProtKB-SubCell"/>
</dbReference>
<dbReference type="InterPro" id="IPR036942">
    <property type="entry name" value="Beta-barrel_TonB_sf"/>
</dbReference>
<dbReference type="OrthoDB" id="905812at2"/>
<dbReference type="Gene3D" id="2.40.170.20">
    <property type="entry name" value="TonB-dependent receptor, beta-barrel domain"/>
    <property type="match status" value="1"/>
</dbReference>
<keyword evidence="2" id="KW-0813">Transport</keyword>
<dbReference type="RefSeq" id="WP_111293363.1">
    <property type="nucleotide sequence ID" value="NZ_QKZV01000001.1"/>
</dbReference>
<dbReference type="AlphaFoldDB" id="A0A2W7SFG1"/>
<dbReference type="Pfam" id="PF13620">
    <property type="entry name" value="CarboxypepD_reg"/>
    <property type="match status" value="1"/>
</dbReference>
<evidence type="ECO:0000313" key="12">
    <source>
        <dbReference type="EMBL" id="PZX65919.1"/>
    </source>
</evidence>
<dbReference type="InterPro" id="IPR041700">
    <property type="entry name" value="OMP_b-brl_3"/>
</dbReference>
<evidence type="ECO:0000256" key="9">
    <source>
        <dbReference type="SAM" id="SignalP"/>
    </source>
</evidence>
<feature type="domain" description="TonB-dependent receptor plug" evidence="10">
    <location>
        <begin position="141"/>
        <end position="227"/>
    </location>
</feature>
<keyword evidence="7" id="KW-0998">Cell outer membrane</keyword>
<evidence type="ECO:0000259" key="10">
    <source>
        <dbReference type="Pfam" id="PF07715"/>
    </source>
</evidence>
<dbReference type="Gene3D" id="2.170.130.10">
    <property type="entry name" value="TonB-dependent receptor, plug domain"/>
    <property type="match status" value="1"/>
</dbReference>
<name>A0A2W7SFG1_9BACT</name>
<proteinExistence type="predicted"/>
<evidence type="ECO:0000256" key="6">
    <source>
        <dbReference type="ARBA" id="ARBA00023136"/>
    </source>
</evidence>
<keyword evidence="6" id="KW-0472">Membrane</keyword>
<dbReference type="Gene3D" id="2.60.40.1120">
    <property type="entry name" value="Carboxypeptidase-like, regulatory domain"/>
    <property type="match status" value="1"/>
</dbReference>
<dbReference type="Proteomes" id="UP000249720">
    <property type="component" value="Unassembled WGS sequence"/>
</dbReference>
<evidence type="ECO:0000256" key="4">
    <source>
        <dbReference type="ARBA" id="ARBA00022692"/>
    </source>
</evidence>
<evidence type="ECO:0000256" key="8">
    <source>
        <dbReference type="SAM" id="MobiDB-lite"/>
    </source>
</evidence>
<keyword evidence="13" id="KW-1185">Reference proteome</keyword>
<dbReference type="PANTHER" id="PTHR30069">
    <property type="entry name" value="TONB-DEPENDENT OUTER MEMBRANE RECEPTOR"/>
    <property type="match status" value="1"/>
</dbReference>
<feature type="signal peptide" evidence="9">
    <location>
        <begin position="1"/>
        <end position="20"/>
    </location>
</feature>
<keyword evidence="3" id="KW-1134">Transmembrane beta strand</keyword>
<dbReference type="SUPFAM" id="SSF56935">
    <property type="entry name" value="Porins"/>
    <property type="match status" value="1"/>
</dbReference>
<keyword evidence="4" id="KW-0812">Transmembrane</keyword>
<evidence type="ECO:0000256" key="3">
    <source>
        <dbReference type="ARBA" id="ARBA00022452"/>
    </source>
</evidence>
<feature type="chain" id="PRO_5016106140" evidence="9">
    <location>
        <begin position="21"/>
        <end position="831"/>
    </location>
</feature>
<dbReference type="SUPFAM" id="SSF49464">
    <property type="entry name" value="Carboxypeptidase regulatory domain-like"/>
    <property type="match status" value="1"/>
</dbReference>
<sequence>MHKKLLAIFAFIFSFFQANAFYDNSNNNITGKVIDAATKQPIEYATVTVLNKSTKNTVNGTITDATGSFVIKGLAPGNYIFKIQSLGYKDYTINTVTVQKNTPVQLPVVELTKQENVLQDVTVSAKKPLVENKIDKMVFNAEKDLTSQSGVATDLLKKVPMVSVDVDGNVQLAGSSSIQFLINGRPSTAFGNNISDVLQAIPASQIKSIEVITNPGAKYDASGLGGIINIILKDNQSKGVNGNLSLTAGSLLQNGSFNLTARKNKFGVNAFISGGTRLRSTTPNSVDRNSIDTSAKTNVQLLQNGASQFTRHGMQSGLGFDWNLDSLNNLTGGVNYNLFGYAGTGYVNQTQITTDMLNGGNLLSNIASLSNSNGGFHFHNIDANLNYKRKFSKPDQELDIAWNSSFGTNHGYSNSEQYYVPSDTKFFGTQNDNPGTNNVHVMTIDYTQPFTSKIKFGAGSRITLTDIHSTATIHSLNPYTEAYYYDSSQSNYLDYHQQVYAVYSELSFPVGTLFDAQVGGRYERTEINDYYSNATTQVKTPGYNTFVPSFYFIRKLSGNSTLKLSYSKRIERPSYQDLNPFVNTSDPKNITTGNPYLQPQIGNRYELAYNKQINNVGSFMVAAFYRNSNHDIQPYVYYYPTYKVGDSTFTNVSVSTRQNIGIERNMGMNLFASIDVSNALNLRTNMFFYYREQINQLDPGYNANSFNYHINLNASYQFKKDLAAEAFGNFRSARNEVQGRYPSFTTYSLAIRKQFWNKKGSLALTAVNPFNEYVNMRTILSGPNFTTNNLRQVPFRSFGLNFTWKFGKLEFKKDDKDKPDNGNPGGNMDNG</sequence>
<evidence type="ECO:0000256" key="7">
    <source>
        <dbReference type="ARBA" id="ARBA00023237"/>
    </source>
</evidence>
<evidence type="ECO:0000313" key="13">
    <source>
        <dbReference type="Proteomes" id="UP000249720"/>
    </source>
</evidence>